<evidence type="ECO:0000313" key="3">
    <source>
        <dbReference type="Proteomes" id="UP000276133"/>
    </source>
</evidence>
<dbReference type="Proteomes" id="UP000276133">
    <property type="component" value="Unassembled WGS sequence"/>
</dbReference>
<proteinExistence type="predicted"/>
<comment type="caution">
    <text evidence="2">The sequence shown here is derived from an EMBL/GenBank/DDBJ whole genome shotgun (WGS) entry which is preliminary data.</text>
</comment>
<reference evidence="2 3" key="1">
    <citation type="journal article" date="2018" name="Sci. Rep.">
        <title>Genomic signatures of local adaptation to the degree of environmental predictability in rotifers.</title>
        <authorList>
            <person name="Franch-Gras L."/>
            <person name="Hahn C."/>
            <person name="Garcia-Roger E.M."/>
            <person name="Carmona M.J."/>
            <person name="Serra M."/>
            <person name="Gomez A."/>
        </authorList>
    </citation>
    <scope>NUCLEOTIDE SEQUENCE [LARGE SCALE GENOMIC DNA]</scope>
    <source>
        <strain evidence="2">HYR1</strain>
    </source>
</reference>
<dbReference type="AlphaFoldDB" id="A0A3M7S6Q4"/>
<keyword evidence="1" id="KW-0812">Transmembrane</keyword>
<keyword evidence="3" id="KW-1185">Reference proteome</keyword>
<protein>
    <submittedName>
        <fullName evidence="2">Uncharacterized protein</fullName>
    </submittedName>
</protein>
<evidence type="ECO:0000256" key="1">
    <source>
        <dbReference type="SAM" id="Phobius"/>
    </source>
</evidence>
<gene>
    <name evidence="2" type="ORF">BpHYR1_026849</name>
</gene>
<name>A0A3M7S6Q4_BRAPC</name>
<evidence type="ECO:0000313" key="2">
    <source>
        <dbReference type="EMBL" id="RNA31513.1"/>
    </source>
</evidence>
<feature type="transmembrane region" description="Helical" evidence="1">
    <location>
        <begin position="12"/>
        <end position="34"/>
    </location>
</feature>
<sequence>MRHINLFEVQAKLELTLVLFIFVQVFFFVANTVVLQNFFDSFAFVKGQAHHLKRSSSFSFNLVPKADEMVLLDLIFNCALVTGLRCFDMIYSSAHSSMPTDDKQAAVAAGLGAVNGQFVFGQNAQLTRFQLGLN</sequence>
<dbReference type="EMBL" id="REGN01001934">
    <property type="protein sequence ID" value="RNA31513.1"/>
    <property type="molecule type" value="Genomic_DNA"/>
</dbReference>
<organism evidence="2 3">
    <name type="scientific">Brachionus plicatilis</name>
    <name type="common">Marine rotifer</name>
    <name type="synonym">Brachionus muelleri</name>
    <dbReference type="NCBI Taxonomy" id="10195"/>
    <lineage>
        <taxon>Eukaryota</taxon>
        <taxon>Metazoa</taxon>
        <taxon>Spiralia</taxon>
        <taxon>Gnathifera</taxon>
        <taxon>Rotifera</taxon>
        <taxon>Eurotatoria</taxon>
        <taxon>Monogononta</taxon>
        <taxon>Pseudotrocha</taxon>
        <taxon>Ploima</taxon>
        <taxon>Brachionidae</taxon>
        <taxon>Brachionus</taxon>
    </lineage>
</organism>
<keyword evidence="1" id="KW-0472">Membrane</keyword>
<keyword evidence="1" id="KW-1133">Transmembrane helix</keyword>
<accession>A0A3M7S6Q4</accession>